<sequence length="227" mass="25767">MNVFRIIRIPDLATLTNAILGVSAMFMAVMGYFQVAILLILVACIADGLDGFLAIQLENSPIGKYLDSLADAISFGVAPIVIIFTMYGLEYTYMIIPILLFYVICGILRLARFDNKESEILDFEGVPITASAVMLSTYLLMNPKYIHPYVLMFILLLLSILMITTYPYPKFRNIKVLVPIFILFVSLIVTTILFQELGYILATILFILMVLYLESPIMKIPRQYYRD</sequence>
<accession>A0A3R7YIB0</accession>
<comment type="similarity">
    <text evidence="2">Belongs to the CDP-alcohol phosphatidyltransferase class-I family.</text>
</comment>
<keyword evidence="3" id="KW-0444">Lipid biosynthesis</keyword>
<evidence type="ECO:0000256" key="7">
    <source>
        <dbReference type="ARBA" id="ARBA00023098"/>
    </source>
</evidence>
<organism evidence="12 13">
    <name type="scientific">Methanosalsum natronophilum</name>
    <dbReference type="NCBI Taxonomy" id="768733"/>
    <lineage>
        <taxon>Archaea</taxon>
        <taxon>Methanobacteriati</taxon>
        <taxon>Methanobacteriota</taxon>
        <taxon>Stenosarchaea group</taxon>
        <taxon>Methanomicrobia</taxon>
        <taxon>Methanosarcinales</taxon>
        <taxon>Methanosarcinaceae</taxon>
        <taxon>Methanosalsum</taxon>
    </lineage>
</organism>
<keyword evidence="4 12" id="KW-0808">Transferase</keyword>
<feature type="transmembrane region" description="Helical" evidence="11">
    <location>
        <begin position="93"/>
        <end position="111"/>
    </location>
</feature>
<keyword evidence="7" id="KW-0443">Lipid metabolism</keyword>
<dbReference type="Gene3D" id="1.20.120.1760">
    <property type="match status" value="1"/>
</dbReference>
<dbReference type="NCBIfam" id="TIGR00473">
    <property type="entry name" value="pssA"/>
    <property type="match status" value="1"/>
</dbReference>
<dbReference type="InterPro" id="IPR000462">
    <property type="entry name" value="CDP-OH_P_trans"/>
</dbReference>
<keyword evidence="6 11" id="KW-1133">Transmembrane helix</keyword>
<feature type="transmembrane region" description="Helical" evidence="11">
    <location>
        <begin position="200"/>
        <end position="218"/>
    </location>
</feature>
<keyword evidence="8 11" id="KW-0472">Membrane</keyword>
<protein>
    <submittedName>
        <fullName evidence="12">Archaetidylserine synthase</fullName>
        <ecNumber evidence="12">2.7.8.38</ecNumber>
    </submittedName>
</protein>
<evidence type="ECO:0000256" key="6">
    <source>
        <dbReference type="ARBA" id="ARBA00022989"/>
    </source>
</evidence>
<evidence type="ECO:0000256" key="1">
    <source>
        <dbReference type="ARBA" id="ARBA00004141"/>
    </source>
</evidence>
<dbReference type="GO" id="GO:0016020">
    <property type="term" value="C:membrane"/>
    <property type="evidence" value="ECO:0007669"/>
    <property type="project" value="UniProtKB-SubCell"/>
</dbReference>
<reference evidence="12 13" key="1">
    <citation type="submission" date="2018-08" db="EMBL/GenBank/DDBJ databases">
        <title>The metabolism and importance of syntrophic acetate oxidation coupled to methane or sulfide production in haloalkaline environments.</title>
        <authorList>
            <person name="Timmers P.H.A."/>
            <person name="Vavourakis C.D."/>
            <person name="Sorokin D.Y."/>
            <person name="Sinninghe Damste J.S."/>
            <person name="Muyzer G."/>
            <person name="Stams A.J.M."/>
            <person name="Plugge C.M."/>
        </authorList>
    </citation>
    <scope>NUCLEOTIDE SEQUENCE [LARGE SCALE GENOMIC DNA]</scope>
    <source>
        <strain evidence="12">MSAO_Arc3</strain>
    </source>
</reference>
<keyword evidence="5 11" id="KW-0812">Transmembrane</keyword>
<evidence type="ECO:0000313" key="12">
    <source>
        <dbReference type="EMBL" id="RQD85184.1"/>
    </source>
</evidence>
<evidence type="ECO:0000256" key="11">
    <source>
        <dbReference type="SAM" id="Phobius"/>
    </source>
</evidence>
<evidence type="ECO:0000313" key="13">
    <source>
        <dbReference type="Proteomes" id="UP000284763"/>
    </source>
</evidence>
<dbReference type="Pfam" id="PF01066">
    <property type="entry name" value="CDP-OH_P_transf"/>
    <property type="match status" value="1"/>
</dbReference>
<evidence type="ECO:0000256" key="5">
    <source>
        <dbReference type="ARBA" id="ARBA00022692"/>
    </source>
</evidence>
<evidence type="ECO:0000256" key="9">
    <source>
        <dbReference type="ARBA" id="ARBA00023209"/>
    </source>
</evidence>
<dbReference type="InterPro" id="IPR004533">
    <property type="entry name" value="CDP-diaglyc--ser_O-PTrfase"/>
</dbReference>
<feature type="transmembrane region" description="Helical" evidence="11">
    <location>
        <begin position="176"/>
        <end position="194"/>
    </location>
</feature>
<dbReference type="InterPro" id="IPR043130">
    <property type="entry name" value="CDP-OH_PTrfase_TM_dom"/>
</dbReference>
<dbReference type="GO" id="GO:0043761">
    <property type="term" value="F:archaetidylserine synthase activity"/>
    <property type="evidence" value="ECO:0007669"/>
    <property type="project" value="UniProtKB-EC"/>
</dbReference>
<comment type="subcellular location">
    <subcellularLocation>
        <location evidence="1">Membrane</location>
        <topology evidence="1">Multi-pass membrane protein</topology>
    </subcellularLocation>
</comment>
<keyword evidence="10" id="KW-1208">Phospholipid metabolism</keyword>
<evidence type="ECO:0000256" key="10">
    <source>
        <dbReference type="ARBA" id="ARBA00023264"/>
    </source>
</evidence>
<dbReference type="Proteomes" id="UP000284763">
    <property type="component" value="Unassembled WGS sequence"/>
</dbReference>
<dbReference type="PANTHER" id="PTHR14269:SF61">
    <property type="entry name" value="CDP-DIACYLGLYCEROL--SERINE O-PHOSPHATIDYLTRANSFERASE"/>
    <property type="match status" value="1"/>
</dbReference>
<evidence type="ECO:0000256" key="2">
    <source>
        <dbReference type="ARBA" id="ARBA00010441"/>
    </source>
</evidence>
<dbReference type="EMBL" id="QZAB01000335">
    <property type="protein sequence ID" value="RQD85184.1"/>
    <property type="molecule type" value="Genomic_DNA"/>
</dbReference>
<dbReference type="InterPro" id="IPR026475">
    <property type="entry name" value="Archaetidylserine_synthase"/>
</dbReference>
<dbReference type="GO" id="GO:0008654">
    <property type="term" value="P:phospholipid biosynthetic process"/>
    <property type="evidence" value="ECO:0007669"/>
    <property type="project" value="UniProtKB-KW"/>
</dbReference>
<comment type="caution">
    <text evidence="12">The sequence shown here is derived from an EMBL/GenBank/DDBJ whole genome shotgun (WGS) entry which is preliminary data.</text>
</comment>
<dbReference type="NCBIfam" id="TIGR04217">
    <property type="entry name" value="archae_ser_T"/>
    <property type="match status" value="1"/>
</dbReference>
<keyword evidence="9" id="KW-0594">Phospholipid biosynthesis</keyword>
<dbReference type="InterPro" id="IPR050324">
    <property type="entry name" value="CDP-alcohol_PTase-I"/>
</dbReference>
<name>A0A3R7YIB0_9EURY</name>
<evidence type="ECO:0000256" key="4">
    <source>
        <dbReference type="ARBA" id="ARBA00022679"/>
    </source>
</evidence>
<evidence type="ECO:0000256" key="3">
    <source>
        <dbReference type="ARBA" id="ARBA00022516"/>
    </source>
</evidence>
<dbReference type="PANTHER" id="PTHR14269">
    <property type="entry name" value="CDP-DIACYLGLYCEROL--GLYCEROL-3-PHOSPHATE 3-PHOSPHATIDYLTRANSFERASE-RELATED"/>
    <property type="match status" value="1"/>
</dbReference>
<feature type="transmembrane region" description="Helical" evidence="11">
    <location>
        <begin position="69"/>
        <end position="87"/>
    </location>
</feature>
<proteinExistence type="inferred from homology"/>
<gene>
    <name evidence="12" type="ORF">D5R95_05305</name>
</gene>
<dbReference type="AlphaFoldDB" id="A0A3R7YIB0"/>
<evidence type="ECO:0000256" key="8">
    <source>
        <dbReference type="ARBA" id="ARBA00023136"/>
    </source>
</evidence>
<feature type="transmembrane region" description="Helical" evidence="11">
    <location>
        <begin position="146"/>
        <end position="164"/>
    </location>
</feature>
<dbReference type="EC" id="2.7.8.38" evidence="12"/>